<dbReference type="InterPro" id="IPR057326">
    <property type="entry name" value="KR_dom"/>
</dbReference>
<dbReference type="GO" id="GO:0016616">
    <property type="term" value="F:oxidoreductase activity, acting on the CH-OH group of donors, NAD or NADP as acceptor"/>
    <property type="evidence" value="ECO:0007669"/>
    <property type="project" value="TreeGrafter"/>
</dbReference>
<dbReference type="InterPro" id="IPR002347">
    <property type="entry name" value="SDR_fam"/>
</dbReference>
<dbReference type="EMBL" id="JPOX01000068">
    <property type="protein sequence ID" value="KFX41171.1"/>
    <property type="molecule type" value="Genomic_DNA"/>
</dbReference>
<dbReference type="InterPro" id="IPR036291">
    <property type="entry name" value="NAD(P)-bd_dom_sf"/>
</dbReference>
<dbReference type="PANTHER" id="PTHR42760:SF124">
    <property type="entry name" value="SHORT-CHAIN DEHYDROGENASE_REDUCTASE"/>
    <property type="match status" value="1"/>
</dbReference>
<dbReference type="SMART" id="SM00822">
    <property type="entry name" value="PKS_KR"/>
    <property type="match status" value="1"/>
</dbReference>
<dbReference type="SUPFAM" id="SSF51735">
    <property type="entry name" value="NAD(P)-binding Rossmann-fold domains"/>
    <property type="match status" value="1"/>
</dbReference>
<organism evidence="4">
    <name type="scientific">Talaromyces marneffei PM1</name>
    <dbReference type="NCBI Taxonomy" id="1077442"/>
    <lineage>
        <taxon>Eukaryota</taxon>
        <taxon>Fungi</taxon>
        <taxon>Dikarya</taxon>
        <taxon>Ascomycota</taxon>
        <taxon>Pezizomycotina</taxon>
        <taxon>Eurotiomycetes</taxon>
        <taxon>Eurotiomycetidae</taxon>
        <taxon>Eurotiales</taxon>
        <taxon>Trichocomaceae</taxon>
        <taxon>Talaromyces</taxon>
        <taxon>Talaromyces sect. Talaromyces</taxon>
    </lineage>
</organism>
<protein>
    <submittedName>
        <fullName evidence="4">3-oxoacyl-[acyl-carrier-protein] reductase FabG</fullName>
    </submittedName>
</protein>
<dbReference type="PANTHER" id="PTHR42760">
    <property type="entry name" value="SHORT-CHAIN DEHYDROGENASES/REDUCTASES FAMILY MEMBER"/>
    <property type="match status" value="1"/>
</dbReference>
<dbReference type="CDD" id="cd05233">
    <property type="entry name" value="SDR_c"/>
    <property type="match status" value="1"/>
</dbReference>
<reference key="1">
    <citation type="journal article" date="2014" name="PLoS Genet.">
        <title>Signature Gene Expression Reveals Novel Clues to the Molecular Mechanisms of Dimorphic Transition in Penicillium marneffei.</title>
        <authorList>
            <person name="Yang E."/>
            <person name="Wang G."/>
            <person name="Cai J."/>
            <person name="Woo P.C."/>
            <person name="Lau S.K."/>
            <person name="Yuen K.-Y."/>
            <person name="Chow W.-N."/>
            <person name="Lin X."/>
        </authorList>
    </citation>
    <scope>NUCLEOTIDE SEQUENCE [LARGE SCALE GENOMIC DNA]</scope>
    <source>
        <strain>PM1</strain>
    </source>
</reference>
<dbReference type="Pfam" id="PF13561">
    <property type="entry name" value="adh_short_C2"/>
    <property type="match status" value="1"/>
</dbReference>
<sequence>MTDNGIPRLHNKVAVVTGSSSGLGRAIALAFASHGTKLIVCADLQPEPRKGSDGENEATHEMICREYGEGKARFVKCDVGVSEEVKQMIQVAVEEGGRLDVIVNNAGIGHTDPTLRLHQLPDSEWDRFIRINATGVYNGSKHSLAQMVTQEPDAKGSRGRIINVSSVMGLVASAGGAGAYNASKAASLNLTRQIALDYARDRITANALCPGLIKTAMTRDLDETAAQAFLNATPWGDWLGADDVAGGAVFLASDDAAVVTGIALPVDGGESMFPQSDFCT</sequence>
<dbReference type="PRINTS" id="PR00080">
    <property type="entry name" value="SDRFAMILY"/>
</dbReference>
<dbReference type="FunFam" id="3.40.50.720:FF:000084">
    <property type="entry name" value="Short-chain dehydrogenase reductase"/>
    <property type="match status" value="1"/>
</dbReference>
<dbReference type="PRINTS" id="PR00081">
    <property type="entry name" value="GDHRDH"/>
</dbReference>
<dbReference type="Gene3D" id="3.40.50.720">
    <property type="entry name" value="NAD(P)-binding Rossmann-like Domain"/>
    <property type="match status" value="1"/>
</dbReference>
<evidence type="ECO:0000256" key="2">
    <source>
        <dbReference type="ARBA" id="ARBA00022857"/>
    </source>
</evidence>
<reference evidence="4" key="2">
    <citation type="journal article" date="2014" name="PLoS Genet.">
        <title>Signature gene expression reveals novel clues to the molecular mechanisms of dimorphic transition in Penicillium marneffei.</title>
        <authorList>
            <person name="Yang E."/>
            <person name="Wang G."/>
            <person name="Cai J."/>
            <person name="Woo P.C."/>
            <person name="Lau S.K."/>
            <person name="Yuen K.-Y."/>
            <person name="Chow W.-N."/>
            <person name="Lin X."/>
        </authorList>
    </citation>
    <scope>NUCLEOTIDE SEQUENCE</scope>
    <source>
        <strain evidence="4">PM1</strain>
    </source>
</reference>
<keyword evidence="2" id="KW-0521">NADP</keyword>
<evidence type="ECO:0000256" key="1">
    <source>
        <dbReference type="ARBA" id="ARBA00006484"/>
    </source>
</evidence>
<name>A0A093V334_TALMA</name>
<gene>
    <name evidence="4" type="ORF">GQ26_0680090</name>
</gene>
<dbReference type="AlphaFoldDB" id="A0A093V334"/>
<comment type="similarity">
    <text evidence="1">Belongs to the short-chain dehydrogenases/reductases (SDR) family.</text>
</comment>
<feature type="domain" description="Ketoreductase" evidence="3">
    <location>
        <begin position="12"/>
        <end position="238"/>
    </location>
</feature>
<dbReference type="InterPro" id="IPR020904">
    <property type="entry name" value="Sc_DH/Rdtase_CS"/>
</dbReference>
<dbReference type="PROSITE" id="PS00061">
    <property type="entry name" value="ADH_SHORT"/>
    <property type="match status" value="1"/>
</dbReference>
<evidence type="ECO:0000313" key="4">
    <source>
        <dbReference type="EMBL" id="KFX41171.1"/>
    </source>
</evidence>
<dbReference type="HOGENOM" id="CLU_010194_1_0_1"/>
<comment type="caution">
    <text evidence="4">The sequence shown here is derived from an EMBL/GenBank/DDBJ whole genome shotgun (WGS) entry which is preliminary data.</text>
</comment>
<proteinExistence type="inferred from homology"/>
<accession>A0A093V334</accession>
<dbReference type="eggNOG" id="KOG1200">
    <property type="taxonomic scope" value="Eukaryota"/>
</dbReference>
<evidence type="ECO:0000259" key="3">
    <source>
        <dbReference type="SMART" id="SM00822"/>
    </source>
</evidence>